<dbReference type="GO" id="GO:0003676">
    <property type="term" value="F:nucleic acid binding"/>
    <property type="evidence" value="ECO:0007669"/>
    <property type="project" value="InterPro"/>
</dbReference>
<dbReference type="Gene3D" id="3.30.420.10">
    <property type="entry name" value="Ribonuclease H-like superfamily/Ribonuclease H"/>
    <property type="match status" value="1"/>
</dbReference>
<dbReference type="EC" id="5.4.2.12" evidence="5"/>
<protein>
    <submittedName>
        <fullName evidence="5">Putative phosphoglycerate mutase</fullName>
        <ecNumber evidence="5">5.4.2.12</ecNumber>
    </submittedName>
</protein>
<dbReference type="Gene3D" id="3.40.50.1240">
    <property type="entry name" value="Phosphoglycerate mutase-like"/>
    <property type="match status" value="1"/>
</dbReference>
<organism evidence="5 6">
    <name type="scientific">Flexivirga oryzae</name>
    <dbReference type="NCBI Taxonomy" id="1794944"/>
    <lineage>
        <taxon>Bacteria</taxon>
        <taxon>Bacillati</taxon>
        <taxon>Actinomycetota</taxon>
        <taxon>Actinomycetes</taxon>
        <taxon>Micrococcales</taxon>
        <taxon>Dermacoccaceae</taxon>
        <taxon>Flexivirga</taxon>
    </lineage>
</organism>
<evidence type="ECO:0000256" key="3">
    <source>
        <dbReference type="SAM" id="MobiDB-lite"/>
    </source>
</evidence>
<dbReference type="GO" id="GO:0016791">
    <property type="term" value="F:phosphatase activity"/>
    <property type="evidence" value="ECO:0007669"/>
    <property type="project" value="TreeGrafter"/>
</dbReference>
<feature type="active site" description="Proton donor/acceptor" evidence="1">
    <location>
        <position position="257"/>
    </location>
</feature>
<dbReference type="InterPro" id="IPR012337">
    <property type="entry name" value="RNaseH-like_sf"/>
</dbReference>
<dbReference type="InterPro" id="IPR002156">
    <property type="entry name" value="RNaseH_domain"/>
</dbReference>
<keyword evidence="5" id="KW-0413">Isomerase</keyword>
<dbReference type="InterPro" id="IPR029033">
    <property type="entry name" value="His_PPase_superfam"/>
</dbReference>
<dbReference type="GO" id="GO:0004523">
    <property type="term" value="F:RNA-DNA hybrid ribonuclease activity"/>
    <property type="evidence" value="ECO:0007669"/>
    <property type="project" value="InterPro"/>
</dbReference>
<feature type="active site" description="Tele-phosphohistidine intermediate" evidence="1">
    <location>
        <position position="180"/>
    </location>
</feature>
<evidence type="ECO:0000313" key="6">
    <source>
        <dbReference type="Proteomes" id="UP000559182"/>
    </source>
</evidence>
<dbReference type="GO" id="GO:0005737">
    <property type="term" value="C:cytoplasm"/>
    <property type="evidence" value="ECO:0007669"/>
    <property type="project" value="TreeGrafter"/>
</dbReference>
<dbReference type="CDD" id="cd07067">
    <property type="entry name" value="HP_PGM_like"/>
    <property type="match status" value="1"/>
</dbReference>
<dbReference type="PANTHER" id="PTHR48100">
    <property type="entry name" value="BROAD-SPECIFICITY PHOSPHATASE YOR283W-RELATED"/>
    <property type="match status" value="1"/>
</dbReference>
<dbReference type="GO" id="GO:0004619">
    <property type="term" value="F:phosphoglycerate mutase activity"/>
    <property type="evidence" value="ECO:0007669"/>
    <property type="project" value="UniProtKB-EC"/>
</dbReference>
<dbReference type="Pfam" id="PF13456">
    <property type="entry name" value="RVT_3"/>
    <property type="match status" value="1"/>
</dbReference>
<dbReference type="InterPro" id="IPR013078">
    <property type="entry name" value="His_Pase_superF_clade-1"/>
</dbReference>
<dbReference type="SUPFAM" id="SSF53098">
    <property type="entry name" value="Ribonuclease H-like"/>
    <property type="match status" value="1"/>
</dbReference>
<feature type="domain" description="RNase H type-1" evidence="4">
    <location>
        <begin position="1"/>
        <end position="139"/>
    </location>
</feature>
<dbReference type="SUPFAM" id="SSF53254">
    <property type="entry name" value="Phosphoglycerate mutase-like"/>
    <property type="match status" value="1"/>
</dbReference>
<comment type="caution">
    <text evidence="5">The sequence shown here is derived from an EMBL/GenBank/DDBJ whole genome shotgun (WGS) entry which is preliminary data.</text>
</comment>
<dbReference type="RefSeq" id="WP_183319478.1">
    <property type="nucleotide sequence ID" value="NZ_JACHVQ010000001.1"/>
</dbReference>
<dbReference type="InterPro" id="IPR050275">
    <property type="entry name" value="PGM_Phosphatase"/>
</dbReference>
<evidence type="ECO:0000256" key="1">
    <source>
        <dbReference type="PIRSR" id="PIRSR613078-1"/>
    </source>
</evidence>
<gene>
    <name evidence="5" type="ORF">FHU39_001159</name>
</gene>
<dbReference type="CDD" id="cd09279">
    <property type="entry name" value="RNase_HI_like"/>
    <property type="match status" value="1"/>
</dbReference>
<reference evidence="5 6" key="1">
    <citation type="submission" date="2020-08" db="EMBL/GenBank/DDBJ databases">
        <title>Sequencing the genomes of 1000 actinobacteria strains.</title>
        <authorList>
            <person name="Klenk H.-P."/>
        </authorList>
    </citation>
    <scope>NUCLEOTIDE SEQUENCE [LARGE SCALE GENOMIC DNA]</scope>
    <source>
        <strain evidence="5 6">DSM 105369</strain>
    </source>
</reference>
<evidence type="ECO:0000256" key="2">
    <source>
        <dbReference type="PIRSR" id="PIRSR613078-2"/>
    </source>
</evidence>
<accession>A0A839N7H4</accession>
<name>A0A839N7H4_9MICO</name>
<dbReference type="AlphaFoldDB" id="A0A839N7H4"/>
<proteinExistence type="predicted"/>
<feature type="binding site" evidence="2">
    <location>
        <position position="233"/>
    </location>
    <ligand>
        <name>substrate</name>
    </ligand>
</feature>
<dbReference type="PANTHER" id="PTHR48100:SF62">
    <property type="entry name" value="GLUCOSYL-3-PHOSPHOGLYCERATE PHOSPHATASE"/>
    <property type="match status" value="1"/>
</dbReference>
<evidence type="ECO:0000259" key="4">
    <source>
        <dbReference type="PROSITE" id="PS50879"/>
    </source>
</evidence>
<sequence>MARSLIIEADGGSRGNPGVAGYGALVRDAQDRSLLAERAAPLGKASNNVAEYQGLIAGLRAAQQIDAGAEISVRMDSRLVIEQMAGRWKIKHEDMRRLAGEAQEIVRELRAAGGGVVEWTWIPRAQNKAADKLSNDGMDGKRVERDLWRDAADPAPATTDESRPAPPTRTVAARLILLRHGVTDFTQGGRLDGRGGADPSLNEAGLDQADRAAKALAELISGPATVVTSSLTRARQTGAAAARALGVEPVVDQDWDEQAFGVWDGLSYAEIGERYPGDPARMRSEDDFRIEGGETHLELIERVNAARERAVARGGTVVVATHRLPILVVLQTLLGMSFAHAWLLAADPASITEIDVYADGFACIAFTNDTHHLR</sequence>
<dbReference type="NCBIfam" id="NF005567">
    <property type="entry name" value="PRK07238.1"/>
    <property type="match status" value="1"/>
</dbReference>
<evidence type="ECO:0000313" key="5">
    <source>
        <dbReference type="EMBL" id="MBB2891175.1"/>
    </source>
</evidence>
<keyword evidence="6" id="KW-1185">Reference proteome</keyword>
<dbReference type="Proteomes" id="UP000559182">
    <property type="component" value="Unassembled WGS sequence"/>
</dbReference>
<dbReference type="InterPro" id="IPR036397">
    <property type="entry name" value="RNaseH_sf"/>
</dbReference>
<dbReference type="EMBL" id="JACHVQ010000001">
    <property type="protein sequence ID" value="MBB2891175.1"/>
    <property type="molecule type" value="Genomic_DNA"/>
</dbReference>
<dbReference type="Pfam" id="PF00300">
    <property type="entry name" value="His_Phos_1"/>
    <property type="match status" value="1"/>
</dbReference>
<dbReference type="PROSITE" id="PS50879">
    <property type="entry name" value="RNASE_H_1"/>
    <property type="match status" value="1"/>
</dbReference>
<feature type="region of interest" description="Disordered" evidence="3">
    <location>
        <begin position="147"/>
        <end position="168"/>
    </location>
</feature>
<dbReference type="SMART" id="SM00855">
    <property type="entry name" value="PGAM"/>
    <property type="match status" value="1"/>
</dbReference>